<evidence type="ECO:0000256" key="6">
    <source>
        <dbReference type="ARBA" id="ARBA00022438"/>
    </source>
</evidence>
<organism evidence="17 18">
    <name type="scientific">Luteipulveratus halotolerans</name>
    <dbReference type="NCBI Taxonomy" id="1631356"/>
    <lineage>
        <taxon>Bacteria</taxon>
        <taxon>Bacillati</taxon>
        <taxon>Actinomycetota</taxon>
        <taxon>Actinomycetes</taxon>
        <taxon>Micrococcales</taxon>
        <taxon>Dermacoccaceae</taxon>
        <taxon>Luteipulveratus</taxon>
    </lineage>
</organism>
<dbReference type="Pfam" id="PF17900">
    <property type="entry name" value="Peptidase_M1_N"/>
    <property type="match status" value="1"/>
</dbReference>
<dbReference type="Pfam" id="PF01433">
    <property type="entry name" value="Peptidase_M1"/>
    <property type="match status" value="1"/>
</dbReference>
<evidence type="ECO:0000256" key="7">
    <source>
        <dbReference type="ARBA" id="ARBA00022670"/>
    </source>
</evidence>
<dbReference type="EMBL" id="LAIR01000002">
    <property type="protein sequence ID" value="KNX39149.1"/>
    <property type="molecule type" value="Genomic_DNA"/>
</dbReference>
<dbReference type="GO" id="GO:0042277">
    <property type="term" value="F:peptide binding"/>
    <property type="evidence" value="ECO:0007669"/>
    <property type="project" value="TreeGrafter"/>
</dbReference>
<dbReference type="GO" id="GO:0070006">
    <property type="term" value="F:metalloaminopeptidase activity"/>
    <property type="evidence" value="ECO:0007669"/>
    <property type="project" value="TreeGrafter"/>
</dbReference>
<dbReference type="AlphaFoldDB" id="A0A0L6CN26"/>
<dbReference type="RefSeq" id="WP_071606494.1">
    <property type="nucleotide sequence ID" value="NZ_LAIR01000002.1"/>
</dbReference>
<comment type="caution">
    <text evidence="17">The sequence shown here is derived from an EMBL/GenBank/DDBJ whole genome shotgun (WGS) entry which is preliminary data.</text>
</comment>
<dbReference type="CDD" id="cd09602">
    <property type="entry name" value="M1_APN"/>
    <property type="match status" value="1"/>
</dbReference>
<evidence type="ECO:0000313" key="17">
    <source>
        <dbReference type="EMBL" id="KNX39149.1"/>
    </source>
</evidence>
<accession>A0A0L6CN26</accession>
<dbReference type="Gene3D" id="1.10.390.10">
    <property type="entry name" value="Neutral Protease Domain 2"/>
    <property type="match status" value="1"/>
</dbReference>
<evidence type="ECO:0000256" key="11">
    <source>
        <dbReference type="ARBA" id="ARBA00023049"/>
    </source>
</evidence>
<dbReference type="PATRIC" id="fig|1631356.3.peg.508"/>
<evidence type="ECO:0000256" key="2">
    <source>
        <dbReference type="ARBA" id="ARBA00001947"/>
    </source>
</evidence>
<dbReference type="GO" id="GO:0008270">
    <property type="term" value="F:zinc ion binding"/>
    <property type="evidence" value="ECO:0007669"/>
    <property type="project" value="InterPro"/>
</dbReference>
<evidence type="ECO:0000259" key="14">
    <source>
        <dbReference type="Pfam" id="PF01433"/>
    </source>
</evidence>
<dbReference type="EC" id="3.4.11.2" evidence="4"/>
<evidence type="ECO:0000256" key="8">
    <source>
        <dbReference type="ARBA" id="ARBA00022723"/>
    </source>
</evidence>
<keyword evidence="7" id="KW-0645">Protease</keyword>
<dbReference type="GO" id="GO:0005615">
    <property type="term" value="C:extracellular space"/>
    <property type="evidence" value="ECO:0007669"/>
    <property type="project" value="TreeGrafter"/>
</dbReference>
<dbReference type="OrthoDB" id="100605at2"/>
<dbReference type="PANTHER" id="PTHR11533">
    <property type="entry name" value="PROTEASE M1 ZINC METALLOPROTEASE"/>
    <property type="match status" value="1"/>
</dbReference>
<evidence type="ECO:0000256" key="1">
    <source>
        <dbReference type="ARBA" id="ARBA00000098"/>
    </source>
</evidence>
<dbReference type="InterPro" id="IPR012778">
    <property type="entry name" value="Pept_M1_aminopeptidase"/>
</dbReference>
<dbReference type="InterPro" id="IPR050344">
    <property type="entry name" value="Peptidase_M1_aminopeptidases"/>
</dbReference>
<feature type="domain" description="Aminopeptidase N-like N-terminal" evidence="16">
    <location>
        <begin position="20"/>
        <end position="163"/>
    </location>
</feature>
<evidence type="ECO:0000313" key="18">
    <source>
        <dbReference type="Proteomes" id="UP000037397"/>
    </source>
</evidence>
<dbReference type="InterPro" id="IPR014782">
    <property type="entry name" value="Peptidase_M1_dom"/>
</dbReference>
<dbReference type="InterPro" id="IPR027268">
    <property type="entry name" value="Peptidase_M4/M1_CTD_sf"/>
</dbReference>
<dbReference type="InterPro" id="IPR024571">
    <property type="entry name" value="ERAP1-like_C_dom"/>
</dbReference>
<dbReference type="InterPro" id="IPR045357">
    <property type="entry name" value="Aminopeptidase_N-like_N"/>
</dbReference>
<comment type="cofactor">
    <cofactor evidence="2">
        <name>Zn(2+)</name>
        <dbReference type="ChEBI" id="CHEBI:29105"/>
    </cofactor>
</comment>
<name>A0A0L6CN26_9MICO</name>
<keyword evidence="9" id="KW-0378">Hydrolase</keyword>
<dbReference type="InterPro" id="IPR001930">
    <property type="entry name" value="Peptidase_M1"/>
</dbReference>
<dbReference type="GO" id="GO:0016285">
    <property type="term" value="F:alanyl aminopeptidase activity"/>
    <property type="evidence" value="ECO:0007669"/>
    <property type="project" value="UniProtKB-EC"/>
</dbReference>
<evidence type="ECO:0000256" key="13">
    <source>
        <dbReference type="ARBA" id="ARBA00031533"/>
    </source>
</evidence>
<keyword evidence="10" id="KW-0862">Zinc</keyword>
<protein>
    <recommendedName>
        <fullName evidence="5">Aminopeptidase N</fullName>
        <ecNumber evidence="4">3.4.11.2</ecNumber>
    </recommendedName>
    <alternativeName>
        <fullName evidence="12">Alanine aminopeptidase</fullName>
    </alternativeName>
    <alternativeName>
        <fullName evidence="13">Lysyl aminopeptidase</fullName>
    </alternativeName>
</protein>
<comment type="similarity">
    <text evidence="3">Belongs to the peptidase M1 family.</text>
</comment>
<keyword evidence="18" id="KW-1185">Reference proteome</keyword>
<dbReference type="Proteomes" id="UP000037397">
    <property type="component" value="Unassembled WGS sequence"/>
</dbReference>
<evidence type="ECO:0000256" key="4">
    <source>
        <dbReference type="ARBA" id="ARBA00012564"/>
    </source>
</evidence>
<dbReference type="SUPFAM" id="SSF63737">
    <property type="entry name" value="Leukotriene A4 hydrolase N-terminal domain"/>
    <property type="match status" value="1"/>
</dbReference>
<dbReference type="PANTHER" id="PTHR11533:SF174">
    <property type="entry name" value="PUROMYCIN-SENSITIVE AMINOPEPTIDASE-RELATED"/>
    <property type="match status" value="1"/>
</dbReference>
<evidence type="ECO:0000259" key="16">
    <source>
        <dbReference type="Pfam" id="PF17900"/>
    </source>
</evidence>
<keyword evidence="8" id="KW-0479">Metal-binding</keyword>
<dbReference type="PRINTS" id="PR00756">
    <property type="entry name" value="ALADIPTASE"/>
</dbReference>
<evidence type="ECO:0000256" key="3">
    <source>
        <dbReference type="ARBA" id="ARBA00010136"/>
    </source>
</evidence>
<keyword evidence="6" id="KW-0031">Aminopeptidase</keyword>
<dbReference type="Gene3D" id="2.60.40.1730">
    <property type="entry name" value="tricorn interacting facor f3 domain"/>
    <property type="match status" value="1"/>
</dbReference>
<dbReference type="InterPro" id="IPR042097">
    <property type="entry name" value="Aminopeptidase_N-like_N_sf"/>
</dbReference>
<sequence>MPSLTLQEAQARASLIGVDAYRVRLDLDQGPETFTSTSTITFSCREPGAQTFLDVSAEAVQSVRLNGVDLDVTVADDRVVLADLQEHNEVELTATMRYSRDGSGLHRAVDPADGNVYLQALSAPADAPRWFACFDQPDLKAPFDIEVTVPEGWVAYGNGASEQLDSTHWRLGTTPPLAPYFVTLVAGAYISVFAEHDGIPLGLHTRASLAEQLEAQSPEIFEVTRQCLDYYRDAYQTSYPYAQYHQAFVPELPPGVGAMENPGCVTFRDQYLFVGSISDAQRLERANVIAHEMAHMWFGDMVTMRWWDDLWLNESFAEYMAYRAMTEATRFTDAWVSFGAARKSTGYTNDRSPATHPIAGMPAPDVSSALQNCDMISYAKGASALRQLAAYLGDDAFLAGVRTYLRDHLWGNATLSDFLRAMASASGRDLSSWSRAWLETAGTDTLSVEVATDEGGVITAATARRTPPADFPAERPHVLDLTGYADGETVFSEQLEISDAEQHLPSVVGASVPKVLIPNAGDLTFAAIVYDDATTTALPEQLPRIPDALARSAVWAALDNGVARAQVDPRTALDIAVSALPQESSSTILELVSERAATLYCNLFLPAEERDHWRAALADVGQAVLEASDPASSHALTAARLVARTTPDRDLLRRWVDDDGRPEQLRGDTEFGWVAATSLARLGGLDEAGIDALAERDQTASGRLSALSAKAIRPTSGAKRWAWSQLFDEASLSAEERAAIASTFWRAPDPDLVEPYVERYFGAMRDLSRTMNGFSLMSLAYGAYPLPVATARTLKLTESAVADPDTAPVLRKEYTDMSGRLAEVLASREAFPAVLAGSVHA</sequence>
<evidence type="ECO:0000256" key="12">
    <source>
        <dbReference type="ARBA" id="ARBA00029811"/>
    </source>
</evidence>
<gene>
    <name evidence="17" type="ORF">VV01_02860</name>
</gene>
<dbReference type="GO" id="GO:0016020">
    <property type="term" value="C:membrane"/>
    <property type="evidence" value="ECO:0007669"/>
    <property type="project" value="TreeGrafter"/>
</dbReference>
<proteinExistence type="inferred from homology"/>
<dbReference type="NCBIfam" id="TIGR02412">
    <property type="entry name" value="pepN_strep_liv"/>
    <property type="match status" value="1"/>
</dbReference>
<dbReference type="GO" id="GO:0043171">
    <property type="term" value="P:peptide catabolic process"/>
    <property type="evidence" value="ECO:0007669"/>
    <property type="project" value="TreeGrafter"/>
</dbReference>
<feature type="domain" description="ERAP1-like C-terminal" evidence="15">
    <location>
        <begin position="516"/>
        <end position="806"/>
    </location>
</feature>
<evidence type="ECO:0000256" key="10">
    <source>
        <dbReference type="ARBA" id="ARBA00022833"/>
    </source>
</evidence>
<comment type="catalytic activity">
    <reaction evidence="1">
        <text>Release of an N-terminal amino acid, Xaa-|-Yaa- from a peptide, amide or arylamide. Xaa is preferably Ala, but may be most amino acids including Pro (slow action). When a terminal hydrophobic residue is followed by a prolyl residue, the two may be released as an intact Xaa-Pro dipeptide.</text>
        <dbReference type="EC" id="3.4.11.2"/>
    </reaction>
</comment>
<dbReference type="SUPFAM" id="SSF55486">
    <property type="entry name" value="Metalloproteases ('zincins'), catalytic domain"/>
    <property type="match status" value="1"/>
</dbReference>
<evidence type="ECO:0000256" key="9">
    <source>
        <dbReference type="ARBA" id="ARBA00022801"/>
    </source>
</evidence>
<reference evidence="18" key="1">
    <citation type="submission" date="2015-03" db="EMBL/GenBank/DDBJ databases">
        <title>Luteipulveratus halotolerans sp. nov., a novel actinobacterium (Dermacoccaceae) from Sarawak, Malaysia.</title>
        <authorList>
            <person name="Juboi H."/>
            <person name="Basik A."/>
            <person name="Shamsul S.S."/>
            <person name="Arnold P."/>
            <person name="Schmitt E.K."/>
            <person name="Sanglier J.-J."/>
            <person name="Yeo T."/>
        </authorList>
    </citation>
    <scope>NUCLEOTIDE SEQUENCE [LARGE SCALE GENOMIC DNA]</scope>
    <source>
        <strain evidence="18">C296001</strain>
    </source>
</reference>
<feature type="domain" description="Peptidase M1 membrane alanine aminopeptidase" evidence="14">
    <location>
        <begin position="221"/>
        <end position="437"/>
    </location>
</feature>
<evidence type="ECO:0000256" key="5">
    <source>
        <dbReference type="ARBA" id="ARBA00015611"/>
    </source>
</evidence>
<dbReference type="Pfam" id="PF11838">
    <property type="entry name" value="ERAP1_C"/>
    <property type="match status" value="1"/>
</dbReference>
<dbReference type="STRING" id="1631356.VV01_02860"/>
<dbReference type="GO" id="GO:0005737">
    <property type="term" value="C:cytoplasm"/>
    <property type="evidence" value="ECO:0007669"/>
    <property type="project" value="TreeGrafter"/>
</dbReference>
<keyword evidence="11" id="KW-0482">Metalloprotease</keyword>
<dbReference type="GO" id="GO:0006508">
    <property type="term" value="P:proteolysis"/>
    <property type="evidence" value="ECO:0007669"/>
    <property type="project" value="UniProtKB-KW"/>
</dbReference>
<evidence type="ECO:0000259" key="15">
    <source>
        <dbReference type="Pfam" id="PF11838"/>
    </source>
</evidence>